<dbReference type="PANTHER" id="PTHR19328:SF75">
    <property type="entry name" value="ALDOSE SUGAR DEHYDROGENASE YLII"/>
    <property type="match status" value="1"/>
</dbReference>
<dbReference type="EMBL" id="AP023213">
    <property type="protein sequence ID" value="BCG46848.1"/>
    <property type="molecule type" value="Genomic_DNA"/>
</dbReference>
<keyword evidence="3" id="KW-1185">Reference proteome</keyword>
<proteinExistence type="predicted"/>
<dbReference type="PANTHER" id="PTHR19328">
    <property type="entry name" value="HEDGEHOG-INTERACTING PROTEIN"/>
    <property type="match status" value="1"/>
</dbReference>
<feature type="domain" description="Glucose/Sorbosone dehydrogenase" evidence="1">
    <location>
        <begin position="52"/>
        <end position="382"/>
    </location>
</feature>
<dbReference type="InterPro" id="IPR011041">
    <property type="entry name" value="Quinoprot_gluc/sorb_DH_b-prop"/>
</dbReference>
<dbReference type="SUPFAM" id="SSF50952">
    <property type="entry name" value="Soluble quinoprotein glucose dehydrogenase"/>
    <property type="match status" value="1"/>
</dbReference>
<dbReference type="Proteomes" id="UP000515472">
    <property type="component" value="Chromosome"/>
</dbReference>
<sequence>MSSFREHSMRLVAVWTLVLSFSSVAGSRESTPPTPAKESPPTITLTPIAKGLKQPTAIAHAGDGSNRLFIVEQRGTVQVLRNGMPGSDPFLDIRRLVKAGGEQGLLGLAFPKDFRSSKTFYVNYTNRVGVGNTVIASFRTDRATDHADNSTRKEILGIVQPYANHNGGQLAFGPDGFLYIGTGDGGSGGDPHGNGQKRDTLLGKLLRIQVGAGGTPYVIPKGNPFGNEIWAYGLRNPWRFSFDRANGDLYIADVGQNEVEEIDYLAAGTGKGANFGWNVMEGNRCFKKQKCDRSGMVAPVAEYFHGKGDCSVTGGYVYRGKIEQLKGIYLYGDYCSGRIWGLRQSGGKWVSQLLLETPYRISTFGEDEQGEVYLADYGGGTIYRIGVP</sequence>
<evidence type="ECO:0000313" key="3">
    <source>
        <dbReference type="Proteomes" id="UP000515472"/>
    </source>
</evidence>
<evidence type="ECO:0000313" key="2">
    <source>
        <dbReference type="EMBL" id="BCG46848.1"/>
    </source>
</evidence>
<organism evidence="2 3">
    <name type="scientific">Citrifermentans bremense</name>
    <dbReference type="NCBI Taxonomy" id="60035"/>
    <lineage>
        <taxon>Bacteria</taxon>
        <taxon>Pseudomonadati</taxon>
        <taxon>Thermodesulfobacteriota</taxon>
        <taxon>Desulfuromonadia</taxon>
        <taxon>Geobacterales</taxon>
        <taxon>Geobacteraceae</taxon>
        <taxon>Citrifermentans</taxon>
    </lineage>
</organism>
<dbReference type="RefSeq" id="WP_185244964.1">
    <property type="nucleotide sequence ID" value="NZ_AP023213.1"/>
</dbReference>
<name>A0A6S6LZV3_9BACT</name>
<dbReference type="AlphaFoldDB" id="A0A6S6LZV3"/>
<evidence type="ECO:0000259" key="1">
    <source>
        <dbReference type="Pfam" id="PF07995"/>
    </source>
</evidence>
<dbReference type="Pfam" id="PF07995">
    <property type="entry name" value="GSDH"/>
    <property type="match status" value="1"/>
</dbReference>
<dbReference type="Gene3D" id="2.120.10.30">
    <property type="entry name" value="TolB, C-terminal domain"/>
    <property type="match status" value="1"/>
</dbReference>
<reference evidence="2 3" key="1">
    <citation type="submission" date="2020-06" db="EMBL/GenBank/DDBJ databases">
        <title>Interaction of electrochemicaly active bacteria, Geobacter bremensis R4 on different carbon anode.</title>
        <authorList>
            <person name="Meng L."/>
            <person name="Yoshida N."/>
        </authorList>
    </citation>
    <scope>NUCLEOTIDE SEQUENCE [LARGE SCALE GENOMIC DNA]</scope>
    <source>
        <strain evidence="2 3">R4</strain>
    </source>
</reference>
<accession>A0A6S6LZV3</accession>
<gene>
    <name evidence="2" type="ORF">GEOBRER4_n1661</name>
</gene>
<dbReference type="InterPro" id="IPR012938">
    <property type="entry name" value="Glc/Sorbosone_DH"/>
</dbReference>
<dbReference type="KEGG" id="gbn:GEOBRER4_15980"/>
<dbReference type="InterPro" id="IPR011042">
    <property type="entry name" value="6-blade_b-propeller_TolB-like"/>
</dbReference>
<protein>
    <recommendedName>
        <fullName evidence="1">Glucose/Sorbosone dehydrogenase domain-containing protein</fullName>
    </recommendedName>
</protein>